<evidence type="ECO:0000256" key="1">
    <source>
        <dbReference type="SAM" id="MobiDB-lite"/>
    </source>
</evidence>
<dbReference type="GO" id="GO:0016787">
    <property type="term" value="F:hydrolase activity"/>
    <property type="evidence" value="ECO:0007669"/>
    <property type="project" value="InterPro"/>
</dbReference>
<evidence type="ECO:0000313" key="2">
    <source>
        <dbReference type="EMBL" id="EKR55907.1"/>
    </source>
</evidence>
<sequence length="497" mass="54371">MKNQKWKKEKGLKKMKRWILYITTICLFLTFINCKKDDDDQDKTLLALILADLLYNPYEKITPSPGTITISGANYSNRAYNPACSGSTENKTFSFYRKKVKTSNSKLLINFMGGGACWSGYNCFGNNTTTYFNQLEKVPDLFVKFVFQGVMNTNNASNPFKDYDVVFIPYCTGDLHFGSKDMTYIDPTTGSSVVVKHKGYDNVLSVLKYIQTEYPQVQNVFVTGQSAGGYGTLLNYPIVRETISGLNSSAKMNMLIDASNGIVPNGFFSNLSTQWGADSNLPTWVAGIAANYLTVGNPSIQDFFTKVSTHYNGSGDKTGQYTATFDGNQRFFYKVMHIINSAPPYSDEKTTDPYDSSKTYSSLFGDSDGSSIPDGTTASTDGSSCGWTQQAVTSMNGISAGTTNYSYYIAPGDVHTITTSEDMYKLDSGGTNFVTWLTTLSTGTKPGNAKCTNNGGNCANSNFTKSKINLTLNAATSDQSYVNNTDLATTCRPIVGL</sequence>
<organism evidence="2 3">
    <name type="scientific">Leptospira interrogans str. UI 12758</name>
    <dbReference type="NCBI Taxonomy" id="1049938"/>
    <lineage>
        <taxon>Bacteria</taxon>
        <taxon>Pseudomonadati</taxon>
        <taxon>Spirochaetota</taxon>
        <taxon>Spirochaetia</taxon>
        <taxon>Leptospirales</taxon>
        <taxon>Leptospiraceae</taxon>
        <taxon>Leptospira</taxon>
    </lineage>
</organism>
<dbReference type="Proteomes" id="UP000001340">
    <property type="component" value="Unassembled WGS sequence"/>
</dbReference>
<reference evidence="2 3" key="1">
    <citation type="submission" date="2012-10" db="EMBL/GenBank/DDBJ databases">
        <authorList>
            <person name="Harkins D.M."/>
            <person name="Durkin A.S."/>
            <person name="Brinkac L.M."/>
            <person name="Haft D.H."/>
            <person name="Selengut J.D."/>
            <person name="Sanka R."/>
            <person name="DePew J."/>
            <person name="Purushe J."/>
            <person name="Chanthongthip A."/>
            <person name="Lattana O."/>
            <person name="Phetsouvanh R."/>
            <person name="Newton P.N."/>
            <person name="Vinetz J.M."/>
            <person name="Sutton G.G."/>
            <person name="Nierman W.C."/>
            <person name="Fouts D.E."/>
        </authorList>
    </citation>
    <scope>NUCLEOTIDE SEQUENCE [LARGE SCALE GENOMIC DNA]</scope>
    <source>
        <strain evidence="2 3">UI 12758</strain>
    </source>
</reference>
<dbReference type="InterPro" id="IPR004963">
    <property type="entry name" value="PAE/NOTUM"/>
</dbReference>
<gene>
    <name evidence="2" type="ORF">LEP1GSC105_2076</name>
</gene>
<dbReference type="AlphaFoldDB" id="A0A0E2DJT7"/>
<evidence type="ECO:0000313" key="3">
    <source>
        <dbReference type="Proteomes" id="UP000001340"/>
    </source>
</evidence>
<dbReference type="PANTHER" id="PTHR21562">
    <property type="entry name" value="NOTUM-RELATED"/>
    <property type="match status" value="1"/>
</dbReference>
<comment type="caution">
    <text evidence="2">The sequence shown here is derived from an EMBL/GenBank/DDBJ whole genome shotgun (WGS) entry which is preliminary data.</text>
</comment>
<name>A0A0E2DJT7_LEPIR</name>
<dbReference type="Pfam" id="PF03283">
    <property type="entry name" value="PAE"/>
    <property type="match status" value="1"/>
</dbReference>
<proteinExistence type="predicted"/>
<feature type="region of interest" description="Disordered" evidence="1">
    <location>
        <begin position="365"/>
        <end position="384"/>
    </location>
</feature>
<accession>A0A0E2DJT7</accession>
<dbReference type="EMBL" id="AHNR02000028">
    <property type="protein sequence ID" value="EKR55907.1"/>
    <property type="molecule type" value="Genomic_DNA"/>
</dbReference>
<protein>
    <submittedName>
        <fullName evidence="2">Pectinacetylesterase domain protein</fullName>
    </submittedName>
</protein>
<dbReference type="PANTHER" id="PTHR21562:SF83">
    <property type="entry name" value="PECTIN ACETYLESTERASE 4"/>
    <property type="match status" value="1"/>
</dbReference>